<reference evidence="2" key="1">
    <citation type="submission" date="2022-08" db="EMBL/GenBank/DDBJ databases">
        <title>Novel sulphate-reducing endosymbionts in the free-living metamonad Anaeramoeba.</title>
        <authorList>
            <person name="Jerlstrom-Hultqvist J."/>
            <person name="Cepicka I."/>
            <person name="Gallot-Lavallee L."/>
            <person name="Salas-Leiva D."/>
            <person name="Curtis B.A."/>
            <person name="Zahonova K."/>
            <person name="Pipaliya S."/>
            <person name="Dacks J."/>
            <person name="Roger A.J."/>
        </authorList>
    </citation>
    <scope>NUCLEOTIDE SEQUENCE</scope>
    <source>
        <strain evidence="2">Busselton2</strain>
    </source>
</reference>
<dbReference type="PROSITE" id="PS51257">
    <property type="entry name" value="PROKAR_LIPOPROTEIN"/>
    <property type="match status" value="1"/>
</dbReference>
<feature type="chain" id="PRO_5043698161" description="Lipoprotein" evidence="1">
    <location>
        <begin position="20"/>
        <end position="213"/>
    </location>
</feature>
<evidence type="ECO:0000313" key="3">
    <source>
        <dbReference type="Proteomes" id="UP001146793"/>
    </source>
</evidence>
<feature type="signal peptide" evidence="1">
    <location>
        <begin position="1"/>
        <end position="19"/>
    </location>
</feature>
<evidence type="ECO:0000313" key="2">
    <source>
        <dbReference type="EMBL" id="KAJ3449721.1"/>
    </source>
</evidence>
<sequence>MKQFLLFTLIFILPALISCSCDYTTESVLECYAKTGYLPSGYDLKLWDLASCEESLLQKLFDMGECPTRDDVRGLHFDGIVNYVKFDTLGRAVFELFIHDFDVLSDKLVTPALSFQKRFYTQTDSEGRDGTNFWSYAHEQMYRMKTYVSPAVQNKSYNSLKIDYTVPGNNVLTTQPLLDEIRRIKGSDIFVGKMYFRVAGEPVFILWFSLEQR</sequence>
<keyword evidence="1" id="KW-0732">Signal</keyword>
<organism evidence="2 3">
    <name type="scientific">Anaeramoeba flamelloides</name>
    <dbReference type="NCBI Taxonomy" id="1746091"/>
    <lineage>
        <taxon>Eukaryota</taxon>
        <taxon>Metamonada</taxon>
        <taxon>Anaeramoebidae</taxon>
        <taxon>Anaeramoeba</taxon>
    </lineage>
</organism>
<gene>
    <name evidence="2" type="ORF">M0812_05880</name>
</gene>
<comment type="caution">
    <text evidence="2">The sequence shown here is derived from an EMBL/GenBank/DDBJ whole genome shotgun (WGS) entry which is preliminary data.</text>
</comment>
<evidence type="ECO:0008006" key="4">
    <source>
        <dbReference type="Google" id="ProtNLM"/>
    </source>
</evidence>
<protein>
    <recommendedName>
        <fullName evidence="4">Lipoprotein</fullName>
    </recommendedName>
</protein>
<accession>A0AAV8A8G6</accession>
<name>A0AAV8A8G6_9EUKA</name>
<dbReference type="Proteomes" id="UP001146793">
    <property type="component" value="Unassembled WGS sequence"/>
</dbReference>
<dbReference type="AlphaFoldDB" id="A0AAV8A8G6"/>
<proteinExistence type="predicted"/>
<dbReference type="EMBL" id="JANTQA010000012">
    <property type="protein sequence ID" value="KAJ3449721.1"/>
    <property type="molecule type" value="Genomic_DNA"/>
</dbReference>
<evidence type="ECO:0000256" key="1">
    <source>
        <dbReference type="SAM" id="SignalP"/>
    </source>
</evidence>